<sequence>MVFGSPMGASGFEQLLPHLADRTVITYDPRMTERSTLDDDGEVSYESHADDVHRVVAATGLGPVDVFASSGGAVVALVWILAHHDEIGSAVLHEPPLSAILEDRDVLARINKDIVDTYDRLGQGPAMAKFIQLVMHQGVFTEEFLEQPAPPPEQFGFSSEDDGSRDDALLGHNMRIEPYVPDAAALRASGVRIVPAVGATSGAGMPRRGGEALARLLDVDPVEMPGDHGGFVANEWSPQNDPAAFAVRLKELLDAGSG</sequence>
<dbReference type="GO" id="GO:0016787">
    <property type="term" value="F:hydrolase activity"/>
    <property type="evidence" value="ECO:0007669"/>
    <property type="project" value="UniProtKB-KW"/>
</dbReference>
<proteinExistence type="predicted"/>
<dbReference type="AlphaFoldDB" id="A0A316TI36"/>
<evidence type="ECO:0000313" key="3">
    <source>
        <dbReference type="Proteomes" id="UP000245507"/>
    </source>
</evidence>
<dbReference type="SUPFAM" id="SSF53474">
    <property type="entry name" value="alpha/beta-Hydrolases"/>
    <property type="match status" value="1"/>
</dbReference>
<organism evidence="2 3">
    <name type="scientific">Nocardioides silvaticus</name>
    <dbReference type="NCBI Taxonomy" id="2201891"/>
    <lineage>
        <taxon>Bacteria</taxon>
        <taxon>Bacillati</taxon>
        <taxon>Actinomycetota</taxon>
        <taxon>Actinomycetes</taxon>
        <taxon>Propionibacteriales</taxon>
        <taxon>Nocardioidaceae</taxon>
        <taxon>Nocardioides</taxon>
    </lineage>
</organism>
<evidence type="ECO:0000259" key="1">
    <source>
        <dbReference type="Pfam" id="PF00561"/>
    </source>
</evidence>
<evidence type="ECO:0000313" key="2">
    <source>
        <dbReference type="EMBL" id="PWN04080.1"/>
    </source>
</evidence>
<keyword evidence="2" id="KW-0378">Hydrolase</keyword>
<protein>
    <submittedName>
        <fullName evidence="2">Alpha/beta hydrolase</fullName>
    </submittedName>
</protein>
<accession>A0A316TI36</accession>
<reference evidence="2 3" key="1">
    <citation type="submission" date="2018-05" db="EMBL/GenBank/DDBJ databases">
        <title>Nocardioides silvaticus genome.</title>
        <authorList>
            <person name="Li C."/>
            <person name="Wang G."/>
        </authorList>
    </citation>
    <scope>NUCLEOTIDE SEQUENCE [LARGE SCALE GENOMIC DNA]</scope>
    <source>
        <strain evidence="2 3">CCTCC AB 2018079</strain>
    </source>
</reference>
<comment type="caution">
    <text evidence="2">The sequence shown here is derived from an EMBL/GenBank/DDBJ whole genome shotgun (WGS) entry which is preliminary data.</text>
</comment>
<feature type="domain" description="AB hydrolase-1" evidence="1">
    <location>
        <begin position="7"/>
        <end position="132"/>
    </location>
</feature>
<dbReference type="EMBL" id="QGDD01000002">
    <property type="protein sequence ID" value="PWN04080.1"/>
    <property type="molecule type" value="Genomic_DNA"/>
</dbReference>
<dbReference type="Gene3D" id="3.40.50.1820">
    <property type="entry name" value="alpha/beta hydrolase"/>
    <property type="match status" value="1"/>
</dbReference>
<name>A0A316TI36_9ACTN</name>
<dbReference type="OrthoDB" id="3210164at2"/>
<gene>
    <name evidence="2" type="ORF">DJ010_07650</name>
</gene>
<dbReference type="Pfam" id="PF00561">
    <property type="entry name" value="Abhydrolase_1"/>
    <property type="match status" value="1"/>
</dbReference>
<dbReference type="InterPro" id="IPR000073">
    <property type="entry name" value="AB_hydrolase_1"/>
</dbReference>
<dbReference type="Proteomes" id="UP000245507">
    <property type="component" value="Unassembled WGS sequence"/>
</dbReference>
<dbReference type="InterPro" id="IPR029058">
    <property type="entry name" value="AB_hydrolase_fold"/>
</dbReference>
<keyword evidence="3" id="KW-1185">Reference proteome</keyword>